<reference evidence="1" key="1">
    <citation type="submission" date="2014-11" db="EMBL/GenBank/DDBJ databases">
        <authorList>
            <person name="Amaro Gonzalez C."/>
        </authorList>
    </citation>
    <scope>NUCLEOTIDE SEQUENCE</scope>
</reference>
<accession>A0A0E9SSU8</accession>
<reference evidence="1" key="2">
    <citation type="journal article" date="2015" name="Fish Shellfish Immunol.">
        <title>Early steps in the European eel (Anguilla anguilla)-Vibrio vulnificus interaction in the gills: Role of the RtxA13 toxin.</title>
        <authorList>
            <person name="Callol A."/>
            <person name="Pajuelo D."/>
            <person name="Ebbesson L."/>
            <person name="Teles M."/>
            <person name="MacKenzie S."/>
            <person name="Amaro C."/>
        </authorList>
    </citation>
    <scope>NUCLEOTIDE SEQUENCE</scope>
</reference>
<name>A0A0E9SSU8_ANGAN</name>
<organism evidence="1">
    <name type="scientific">Anguilla anguilla</name>
    <name type="common">European freshwater eel</name>
    <name type="synonym">Muraena anguilla</name>
    <dbReference type="NCBI Taxonomy" id="7936"/>
    <lineage>
        <taxon>Eukaryota</taxon>
        <taxon>Metazoa</taxon>
        <taxon>Chordata</taxon>
        <taxon>Craniata</taxon>
        <taxon>Vertebrata</taxon>
        <taxon>Euteleostomi</taxon>
        <taxon>Actinopterygii</taxon>
        <taxon>Neopterygii</taxon>
        <taxon>Teleostei</taxon>
        <taxon>Anguilliformes</taxon>
        <taxon>Anguillidae</taxon>
        <taxon>Anguilla</taxon>
    </lineage>
</organism>
<sequence>MLKVSINFRSFPGCSSRLSAAFLNISLKC</sequence>
<protein>
    <submittedName>
        <fullName evidence="1">Uncharacterized protein</fullName>
    </submittedName>
</protein>
<dbReference type="AlphaFoldDB" id="A0A0E9SSU8"/>
<evidence type="ECO:0000313" key="1">
    <source>
        <dbReference type="EMBL" id="JAH44429.1"/>
    </source>
</evidence>
<proteinExistence type="predicted"/>
<dbReference type="EMBL" id="GBXM01064148">
    <property type="protein sequence ID" value="JAH44429.1"/>
    <property type="molecule type" value="Transcribed_RNA"/>
</dbReference>